<dbReference type="AlphaFoldDB" id="A0A0L0GDZ5"/>
<evidence type="ECO:0000313" key="4">
    <source>
        <dbReference type="Proteomes" id="UP000054560"/>
    </source>
</evidence>
<feature type="compositionally biased region" description="Basic residues" evidence="2">
    <location>
        <begin position="1"/>
        <end position="17"/>
    </location>
</feature>
<accession>A0A0L0GDZ5</accession>
<evidence type="ECO:0000256" key="2">
    <source>
        <dbReference type="SAM" id="MobiDB-lite"/>
    </source>
</evidence>
<dbReference type="RefSeq" id="XP_014160993.1">
    <property type="nucleotide sequence ID" value="XM_014305518.1"/>
</dbReference>
<keyword evidence="1" id="KW-0175">Coiled coil</keyword>
<feature type="region of interest" description="Disordered" evidence="2">
    <location>
        <begin position="1"/>
        <end position="24"/>
    </location>
</feature>
<evidence type="ECO:0000313" key="3">
    <source>
        <dbReference type="EMBL" id="KNC87091.1"/>
    </source>
</evidence>
<reference evidence="3 4" key="1">
    <citation type="submission" date="2011-02" db="EMBL/GenBank/DDBJ databases">
        <title>The Genome Sequence of Sphaeroforma arctica JP610.</title>
        <authorList>
            <consortium name="The Broad Institute Genome Sequencing Platform"/>
            <person name="Russ C."/>
            <person name="Cuomo C."/>
            <person name="Young S.K."/>
            <person name="Zeng Q."/>
            <person name="Gargeya S."/>
            <person name="Alvarado L."/>
            <person name="Berlin A."/>
            <person name="Chapman S.B."/>
            <person name="Chen Z."/>
            <person name="Freedman E."/>
            <person name="Gellesch M."/>
            <person name="Goldberg J."/>
            <person name="Griggs A."/>
            <person name="Gujja S."/>
            <person name="Heilman E."/>
            <person name="Heiman D."/>
            <person name="Howarth C."/>
            <person name="Mehta T."/>
            <person name="Neiman D."/>
            <person name="Pearson M."/>
            <person name="Roberts A."/>
            <person name="Saif S."/>
            <person name="Shea T."/>
            <person name="Shenoy N."/>
            <person name="Sisk P."/>
            <person name="Stolte C."/>
            <person name="Sykes S."/>
            <person name="White J."/>
            <person name="Yandava C."/>
            <person name="Burger G."/>
            <person name="Gray M.W."/>
            <person name="Holland P.W.H."/>
            <person name="King N."/>
            <person name="Lang F.B.F."/>
            <person name="Roger A.J."/>
            <person name="Ruiz-Trillo I."/>
            <person name="Haas B."/>
            <person name="Nusbaum C."/>
            <person name="Birren B."/>
        </authorList>
    </citation>
    <scope>NUCLEOTIDE SEQUENCE [LARGE SCALE GENOMIC DNA]</scope>
    <source>
        <strain evidence="3 4">JP610</strain>
    </source>
</reference>
<gene>
    <name evidence="3" type="ORF">SARC_00767</name>
</gene>
<keyword evidence="4" id="KW-1185">Reference proteome</keyword>
<name>A0A0L0GDZ5_9EUKA</name>
<dbReference type="Proteomes" id="UP000054560">
    <property type="component" value="Unassembled WGS sequence"/>
</dbReference>
<organism evidence="3 4">
    <name type="scientific">Sphaeroforma arctica JP610</name>
    <dbReference type="NCBI Taxonomy" id="667725"/>
    <lineage>
        <taxon>Eukaryota</taxon>
        <taxon>Ichthyosporea</taxon>
        <taxon>Ichthyophonida</taxon>
        <taxon>Sphaeroforma</taxon>
    </lineage>
</organism>
<sequence>MKNPRVHTTKRYQRNRMRPREEYDADVHWRASTRSSADPSVVNEERALRLSLQVFDVEFEELPKTCASIVERLAECQDVRVKRAQGELAEKIARARKMAEEREREQLVRRRANEARERIEMESAAREKRKQKETRAKDRSRLGEFFLSDLRDGSDEIRFDKYTRVVALGSDEEFLFGGCDYALAFDYNDTYFTSGMIESLHDRLESRAPHHPPKVDATLGSAGQYQVRFANGTSQFRFWDKSLNVLGLGGVGRG</sequence>
<proteinExistence type="predicted"/>
<feature type="coiled-coil region" evidence="1">
    <location>
        <begin position="81"/>
        <end position="118"/>
    </location>
</feature>
<dbReference type="EMBL" id="KQ241623">
    <property type="protein sequence ID" value="KNC87091.1"/>
    <property type="molecule type" value="Genomic_DNA"/>
</dbReference>
<protein>
    <submittedName>
        <fullName evidence="3">Uncharacterized protein</fullName>
    </submittedName>
</protein>
<evidence type="ECO:0000256" key="1">
    <source>
        <dbReference type="SAM" id="Coils"/>
    </source>
</evidence>
<dbReference type="GeneID" id="25901271"/>